<protein>
    <submittedName>
        <fullName evidence="1">Uncharacterized protein</fullName>
    </submittedName>
</protein>
<name>A0A9D4MZU4_DREPO</name>
<accession>A0A9D4MZU4</accession>
<reference evidence="1" key="2">
    <citation type="submission" date="2020-11" db="EMBL/GenBank/DDBJ databases">
        <authorList>
            <person name="McCartney M.A."/>
            <person name="Auch B."/>
            <person name="Kono T."/>
            <person name="Mallez S."/>
            <person name="Becker A."/>
            <person name="Gohl D.M."/>
            <person name="Silverstein K.A.T."/>
            <person name="Koren S."/>
            <person name="Bechman K.B."/>
            <person name="Herman A."/>
            <person name="Abrahante J.E."/>
            <person name="Garbe J."/>
        </authorList>
    </citation>
    <scope>NUCLEOTIDE SEQUENCE</scope>
    <source>
        <strain evidence="1">Duluth1</strain>
        <tissue evidence="1">Whole animal</tissue>
    </source>
</reference>
<proteinExistence type="predicted"/>
<dbReference type="AlphaFoldDB" id="A0A9D4MZU4"/>
<evidence type="ECO:0000313" key="2">
    <source>
        <dbReference type="Proteomes" id="UP000828390"/>
    </source>
</evidence>
<sequence>MVNNIPPEEYISILKELKALEYFEVKRFRIYDRKPNIYKRSDAAWCVRNTVVDDGEYSDDICEDKFCKSFIKCIHDDILNRISMRLQINCVKEQALIK</sequence>
<gene>
    <name evidence="1" type="ORF">DPMN_009556</name>
</gene>
<evidence type="ECO:0000313" key="1">
    <source>
        <dbReference type="EMBL" id="KAH3885561.1"/>
    </source>
</evidence>
<reference evidence="1" key="1">
    <citation type="journal article" date="2019" name="bioRxiv">
        <title>The Genome of the Zebra Mussel, Dreissena polymorpha: A Resource for Invasive Species Research.</title>
        <authorList>
            <person name="McCartney M.A."/>
            <person name="Auch B."/>
            <person name="Kono T."/>
            <person name="Mallez S."/>
            <person name="Zhang Y."/>
            <person name="Obille A."/>
            <person name="Becker A."/>
            <person name="Abrahante J.E."/>
            <person name="Garbe J."/>
            <person name="Badalamenti J.P."/>
            <person name="Herman A."/>
            <person name="Mangelson H."/>
            <person name="Liachko I."/>
            <person name="Sullivan S."/>
            <person name="Sone E.D."/>
            <person name="Koren S."/>
            <person name="Silverstein K.A.T."/>
            <person name="Beckman K.B."/>
            <person name="Gohl D.M."/>
        </authorList>
    </citation>
    <scope>NUCLEOTIDE SEQUENCE</scope>
    <source>
        <strain evidence="1">Duluth1</strain>
        <tissue evidence="1">Whole animal</tissue>
    </source>
</reference>
<comment type="caution">
    <text evidence="1">The sequence shown here is derived from an EMBL/GenBank/DDBJ whole genome shotgun (WGS) entry which is preliminary data.</text>
</comment>
<keyword evidence="2" id="KW-1185">Reference proteome</keyword>
<dbReference type="Proteomes" id="UP000828390">
    <property type="component" value="Unassembled WGS sequence"/>
</dbReference>
<dbReference type="EMBL" id="JAIWYP010000001">
    <property type="protein sequence ID" value="KAH3885561.1"/>
    <property type="molecule type" value="Genomic_DNA"/>
</dbReference>
<organism evidence="1 2">
    <name type="scientific">Dreissena polymorpha</name>
    <name type="common">Zebra mussel</name>
    <name type="synonym">Mytilus polymorpha</name>
    <dbReference type="NCBI Taxonomy" id="45954"/>
    <lineage>
        <taxon>Eukaryota</taxon>
        <taxon>Metazoa</taxon>
        <taxon>Spiralia</taxon>
        <taxon>Lophotrochozoa</taxon>
        <taxon>Mollusca</taxon>
        <taxon>Bivalvia</taxon>
        <taxon>Autobranchia</taxon>
        <taxon>Heteroconchia</taxon>
        <taxon>Euheterodonta</taxon>
        <taxon>Imparidentia</taxon>
        <taxon>Neoheterodontei</taxon>
        <taxon>Myida</taxon>
        <taxon>Dreissenoidea</taxon>
        <taxon>Dreissenidae</taxon>
        <taxon>Dreissena</taxon>
    </lineage>
</organism>